<dbReference type="RefSeq" id="WP_036867010.1">
    <property type="nucleotide sequence ID" value="NZ_JRNQ01000032.1"/>
</dbReference>
<feature type="transmembrane region" description="Helical" evidence="1">
    <location>
        <begin position="12"/>
        <end position="36"/>
    </location>
</feature>
<dbReference type="AlphaFoldDB" id="A0A096AC17"/>
<dbReference type="InterPro" id="IPR046216">
    <property type="entry name" value="DUF6249"/>
</dbReference>
<reference evidence="3 4" key="1">
    <citation type="submission" date="2014-07" db="EMBL/GenBank/DDBJ databases">
        <authorList>
            <person name="McCorrison J."/>
            <person name="Sanka R."/>
            <person name="Torralba M."/>
            <person name="Gillis M."/>
            <person name="Haft D.H."/>
            <person name="Methe B."/>
            <person name="Sutton G."/>
            <person name="Nelson K.E."/>
        </authorList>
    </citation>
    <scope>NUCLEOTIDE SEQUENCE [LARGE SCALE GENOMIC DNA]</scope>
    <source>
        <strain evidence="3 4">DNF00320</strain>
    </source>
</reference>
<accession>A0A096AC17</accession>
<proteinExistence type="predicted"/>
<evidence type="ECO:0000256" key="1">
    <source>
        <dbReference type="SAM" id="Phobius"/>
    </source>
</evidence>
<dbReference type="OrthoDB" id="9959090at2"/>
<feature type="transmembrane region" description="Helical" evidence="1">
    <location>
        <begin position="102"/>
        <end position="122"/>
    </location>
</feature>
<name>A0A096AC17_9BACT</name>
<keyword evidence="1" id="KW-0812">Transmembrane</keyword>
<comment type="caution">
    <text evidence="3">The sequence shown here is derived from an EMBL/GenBank/DDBJ whole genome shotgun (WGS) entry which is preliminary data.</text>
</comment>
<evidence type="ECO:0000313" key="3">
    <source>
        <dbReference type="EMBL" id="KGF44653.1"/>
    </source>
</evidence>
<protein>
    <recommendedName>
        <fullName evidence="2">DUF6249 domain-containing protein</fullName>
    </recommendedName>
</protein>
<feature type="transmembrane region" description="Helical" evidence="1">
    <location>
        <begin position="77"/>
        <end position="96"/>
    </location>
</feature>
<sequence>MGILMYVMHGGQLVGLICGVSGILCGIIGVISNAIVEGKKNQSEERVKQAIIEKGVSLDTMKELFPEPKKSKKYASLHWGFILLGLGLGYLLYLFAGMNGDTSFIFTLSLGMGLGLIVSFFIRRKFEIKDEERERNINQ</sequence>
<evidence type="ECO:0000259" key="2">
    <source>
        <dbReference type="Pfam" id="PF19762"/>
    </source>
</evidence>
<dbReference type="EMBL" id="JRNQ01000032">
    <property type="protein sequence ID" value="KGF44653.1"/>
    <property type="molecule type" value="Genomic_DNA"/>
</dbReference>
<keyword evidence="1" id="KW-1133">Transmembrane helix</keyword>
<feature type="domain" description="DUF6249" evidence="2">
    <location>
        <begin position="27"/>
        <end position="123"/>
    </location>
</feature>
<keyword evidence="1" id="KW-0472">Membrane</keyword>
<gene>
    <name evidence="3" type="ORF">HMPREF0647_05845</name>
</gene>
<evidence type="ECO:0000313" key="4">
    <source>
        <dbReference type="Proteomes" id="UP000029525"/>
    </source>
</evidence>
<dbReference type="Pfam" id="PF19762">
    <property type="entry name" value="DUF6249"/>
    <property type="match status" value="1"/>
</dbReference>
<dbReference type="Proteomes" id="UP000029525">
    <property type="component" value="Unassembled WGS sequence"/>
</dbReference>
<organism evidence="3 4">
    <name type="scientific">Prevotella bivia DNF00320</name>
    <dbReference type="NCBI Taxonomy" id="1401068"/>
    <lineage>
        <taxon>Bacteria</taxon>
        <taxon>Pseudomonadati</taxon>
        <taxon>Bacteroidota</taxon>
        <taxon>Bacteroidia</taxon>
        <taxon>Bacteroidales</taxon>
        <taxon>Prevotellaceae</taxon>
        <taxon>Prevotella</taxon>
    </lineage>
</organism>